<accession>A0A4P6K1L6</accession>
<proteinExistence type="predicted"/>
<evidence type="ECO:0000313" key="1">
    <source>
        <dbReference type="EMBL" id="QBD81905.1"/>
    </source>
</evidence>
<dbReference type="InterPro" id="IPR019660">
    <property type="entry name" value="Put_sensory_transdc_reg_YbjN"/>
</dbReference>
<dbReference type="RefSeq" id="WP_129892966.1">
    <property type="nucleotide sequence ID" value="NZ_CP035758.1"/>
</dbReference>
<evidence type="ECO:0008006" key="3">
    <source>
        <dbReference type="Google" id="ProtNLM"/>
    </source>
</evidence>
<keyword evidence="2" id="KW-1185">Reference proteome</keyword>
<protein>
    <recommendedName>
        <fullName evidence="3">YbjN domain-containing protein</fullName>
    </recommendedName>
</protein>
<name>A0A4P6K1L6_KTERU</name>
<dbReference type="AlphaFoldDB" id="A0A4P6K1L6"/>
<dbReference type="KEGG" id="kbs:EPA93_40395"/>
<dbReference type="Proteomes" id="UP000290365">
    <property type="component" value="Chromosome"/>
</dbReference>
<dbReference type="Pfam" id="PF10722">
    <property type="entry name" value="YbjN"/>
    <property type="match status" value="1"/>
</dbReference>
<reference evidence="1 2" key="1">
    <citation type="submission" date="2019-01" db="EMBL/GenBank/DDBJ databases">
        <title>Ktedonosporobacter rubrisoli SCAWS-G2.</title>
        <authorList>
            <person name="Huang Y."/>
            <person name="Yan B."/>
        </authorList>
    </citation>
    <scope>NUCLEOTIDE SEQUENCE [LARGE SCALE GENOMIC DNA]</scope>
    <source>
        <strain evidence="1 2">SCAWS-G2</strain>
    </source>
</reference>
<dbReference type="EMBL" id="CP035758">
    <property type="protein sequence ID" value="QBD81905.1"/>
    <property type="molecule type" value="Genomic_DNA"/>
</dbReference>
<gene>
    <name evidence="1" type="ORF">EPA93_40395</name>
</gene>
<sequence>MADNFGIPQLIDYLTRMGLKLANVDQEKNFIELLFQGNDGQWRMVVGIQQQEDARRLMLVAPQIGAISSKKRLECLEALMAVNYRIAIGKFGLDLDDGEIRLEEAIPLADNTITFEQFQLAFGAIVQTAMIYHSLLPRIVYNNMSVEEALQACEDEFFQQYSIEQLEPESSAPAPEAENAPELDVNDVLAEVTRMLKKHQD</sequence>
<dbReference type="OrthoDB" id="159988at2"/>
<evidence type="ECO:0000313" key="2">
    <source>
        <dbReference type="Proteomes" id="UP000290365"/>
    </source>
</evidence>
<organism evidence="1 2">
    <name type="scientific">Ktedonosporobacter rubrisoli</name>
    <dbReference type="NCBI Taxonomy" id="2509675"/>
    <lineage>
        <taxon>Bacteria</taxon>
        <taxon>Bacillati</taxon>
        <taxon>Chloroflexota</taxon>
        <taxon>Ktedonobacteria</taxon>
        <taxon>Ktedonobacterales</taxon>
        <taxon>Ktedonosporobacteraceae</taxon>
        <taxon>Ktedonosporobacter</taxon>
    </lineage>
</organism>